<gene>
    <name evidence="1" type="ORF">OH806_12970</name>
</gene>
<dbReference type="Proteomes" id="UP001163719">
    <property type="component" value="Unassembled WGS sequence"/>
</dbReference>
<organism evidence="1 2">
    <name type="scientific">Chryseobacterium oryctis</name>
    <dbReference type="NCBI Taxonomy" id="2952618"/>
    <lineage>
        <taxon>Bacteria</taxon>
        <taxon>Pseudomonadati</taxon>
        <taxon>Bacteroidota</taxon>
        <taxon>Flavobacteriia</taxon>
        <taxon>Flavobacteriales</taxon>
        <taxon>Weeksellaceae</taxon>
        <taxon>Chryseobacterium group</taxon>
        <taxon>Chryseobacterium</taxon>
    </lineage>
</organism>
<comment type="caution">
    <text evidence="1">The sequence shown here is derived from an EMBL/GenBank/DDBJ whole genome shotgun (WGS) entry which is preliminary data.</text>
</comment>
<keyword evidence="2" id="KW-1185">Reference proteome</keyword>
<proteinExistence type="predicted"/>
<protein>
    <submittedName>
        <fullName evidence="1">Uncharacterized protein</fullName>
    </submittedName>
</protein>
<accession>A0ABT3HQZ0</accession>
<sequence length="151" mass="18216">MDFQELKTELNIAITNLFLIAKDYTFNNYSSNLKFIISEIRNNELNSFEQAKIGVIENEKKIPIQYDDAVKELINYYDEIYDINLYIYKSTLKETIIDIKYFLKTSLDLEYRKIIINEKAMIHSKINLPMNYRENEKFDINWKFENHSNCR</sequence>
<dbReference type="RefSeq" id="WP_264744099.1">
    <property type="nucleotide sequence ID" value="NZ_JAPDHV010000006.1"/>
</dbReference>
<name>A0ABT3HQZ0_9FLAO</name>
<reference evidence="1" key="1">
    <citation type="submission" date="2022-10" db="EMBL/GenBank/DDBJ databases">
        <title>Chryseobacterium babae sp. nov. isolated from the gut of the beetle Oryctes rhinoceros, and Chryseobacterium kimseyorum sp. nov., isolated from a stick insect rearing cage.</title>
        <authorList>
            <person name="Shelomi M."/>
            <person name="Han C.-J."/>
            <person name="Chen W.-M."/>
            <person name="Chen H.-K."/>
            <person name="Liaw S.-J."/>
            <person name="Muhle E."/>
            <person name="Clermont D."/>
        </authorList>
    </citation>
    <scope>NUCLEOTIDE SEQUENCE</scope>
    <source>
        <strain evidence="1">WLa1L2M3</strain>
    </source>
</reference>
<dbReference type="EMBL" id="JAPDHV010000006">
    <property type="protein sequence ID" value="MCW3162177.1"/>
    <property type="molecule type" value="Genomic_DNA"/>
</dbReference>
<evidence type="ECO:0000313" key="2">
    <source>
        <dbReference type="Proteomes" id="UP001163719"/>
    </source>
</evidence>
<evidence type="ECO:0000313" key="1">
    <source>
        <dbReference type="EMBL" id="MCW3162177.1"/>
    </source>
</evidence>